<gene>
    <name evidence="2" type="ORF">G443_001156</name>
</gene>
<evidence type="ECO:0000313" key="3">
    <source>
        <dbReference type="Proteomes" id="UP000791080"/>
    </source>
</evidence>
<name>A0ABT1JFG9_ACTCY</name>
<keyword evidence="1" id="KW-0812">Transmembrane</keyword>
<feature type="transmembrane region" description="Helical" evidence="1">
    <location>
        <begin position="52"/>
        <end position="74"/>
    </location>
</feature>
<keyword evidence="3" id="KW-1185">Reference proteome</keyword>
<evidence type="ECO:0000256" key="1">
    <source>
        <dbReference type="SAM" id="Phobius"/>
    </source>
</evidence>
<comment type="caution">
    <text evidence="2">The sequence shown here is derived from an EMBL/GenBank/DDBJ whole genome shotgun (WGS) entry which is preliminary data.</text>
</comment>
<organism evidence="2 3">
    <name type="scientific">Actinoalloteichus caeruleus DSM 43889</name>
    <dbReference type="NCBI Taxonomy" id="1120930"/>
    <lineage>
        <taxon>Bacteria</taxon>
        <taxon>Bacillati</taxon>
        <taxon>Actinomycetota</taxon>
        <taxon>Actinomycetes</taxon>
        <taxon>Pseudonocardiales</taxon>
        <taxon>Pseudonocardiaceae</taxon>
        <taxon>Actinoalloteichus</taxon>
        <taxon>Actinoalloteichus cyanogriseus</taxon>
    </lineage>
</organism>
<accession>A0ABT1JFG9</accession>
<dbReference type="EMBL" id="AUBJ02000001">
    <property type="protein sequence ID" value="MCP2330886.1"/>
    <property type="molecule type" value="Genomic_DNA"/>
</dbReference>
<dbReference type="Proteomes" id="UP000791080">
    <property type="component" value="Unassembled WGS sequence"/>
</dbReference>
<keyword evidence="1" id="KW-0472">Membrane</keyword>
<keyword evidence="1" id="KW-1133">Transmembrane helix</keyword>
<sequence>MSGCGNSPHFSRPGSPHLVPVLSRRVICPCGSMTLFEPPNCQRRSCLRRWTWLWCVPALVLLVLIIPLTVAVWGDSSPCDEGFRSLGPQVCVRE</sequence>
<protein>
    <submittedName>
        <fullName evidence="2">Uncharacterized protein</fullName>
    </submittedName>
</protein>
<evidence type="ECO:0000313" key="2">
    <source>
        <dbReference type="EMBL" id="MCP2330886.1"/>
    </source>
</evidence>
<reference evidence="2 3" key="1">
    <citation type="submission" date="2022-06" db="EMBL/GenBank/DDBJ databases">
        <title>Genomic Encyclopedia of Type Strains, Phase I: the one thousand microbial genomes (KMG-I) project.</title>
        <authorList>
            <person name="Kyrpides N."/>
        </authorList>
    </citation>
    <scope>NUCLEOTIDE SEQUENCE [LARGE SCALE GENOMIC DNA]</scope>
    <source>
        <strain evidence="2 3">DSM 43889</strain>
    </source>
</reference>
<proteinExistence type="predicted"/>